<dbReference type="CDD" id="cd02440">
    <property type="entry name" value="AdoMet_MTases"/>
    <property type="match status" value="1"/>
</dbReference>
<dbReference type="EMBL" id="CP151502">
    <property type="protein sequence ID" value="WZN59967.1"/>
    <property type="molecule type" value="Genomic_DNA"/>
</dbReference>
<evidence type="ECO:0000313" key="2">
    <source>
        <dbReference type="EMBL" id="WZN59967.1"/>
    </source>
</evidence>
<dbReference type="Gene3D" id="3.40.50.150">
    <property type="entry name" value="Vaccinia Virus protein VP39"/>
    <property type="match status" value="1"/>
</dbReference>
<evidence type="ECO:0000313" key="3">
    <source>
        <dbReference type="Proteomes" id="UP001472866"/>
    </source>
</evidence>
<dbReference type="SUPFAM" id="SSF53335">
    <property type="entry name" value="S-adenosyl-L-methionine-dependent methyltransferases"/>
    <property type="match status" value="1"/>
</dbReference>
<dbReference type="Pfam" id="PF08241">
    <property type="entry name" value="Methyltransf_11"/>
    <property type="match status" value="1"/>
</dbReference>
<organism evidence="2 3">
    <name type="scientific">Chloropicon roscoffensis</name>
    <dbReference type="NCBI Taxonomy" id="1461544"/>
    <lineage>
        <taxon>Eukaryota</taxon>
        <taxon>Viridiplantae</taxon>
        <taxon>Chlorophyta</taxon>
        <taxon>Chloropicophyceae</taxon>
        <taxon>Chloropicales</taxon>
        <taxon>Chloropicaceae</taxon>
        <taxon>Chloropicon</taxon>
    </lineage>
</organism>
<dbReference type="Proteomes" id="UP001472866">
    <property type="component" value="Chromosome 02"/>
</dbReference>
<dbReference type="PANTHER" id="PTHR34208">
    <property type="entry name" value="S-ADENOSYL-L-METHIONINE-DEPENDENT METHYLTRANSFERASE-RELATED"/>
    <property type="match status" value="1"/>
</dbReference>
<protein>
    <submittedName>
        <fullName evidence="2">Methyltransf_11 domain-containing protein</fullName>
    </submittedName>
</protein>
<evidence type="ECO:0000259" key="1">
    <source>
        <dbReference type="Pfam" id="PF08241"/>
    </source>
</evidence>
<dbReference type="InterPro" id="IPR044689">
    <property type="entry name" value="CGR2/3"/>
</dbReference>
<sequence>MLFACQTKCEGCKFIRALRSIFKSVENLRVLDLGTGSCETLKLMLKMGMNATGVESAAFSLEDNCPELLHSGMAIKSKLDGLPFGNSTFDIVFVSHVLEYVPKDSLDGVIAEISRVTKFHVLVTMQTPDGKKKRKGKLVKGLEVESYYSNVWWRERLAASGLDLMDIETHLFLEHARKKNIKLDSQEVAMVLGKVPPEDSRDFPLIHKMYCLACDYMPLVSYMYSPPVTVSQSGRKKKLTMGYTMVLGPSSCNVMRGLLETPPSTLKRAVAFQPAQYTIARDCPDLSRQRLVRPMLPMNTSLPLKSSQADLVLSLFHLELMTEKEIKIHLEELKRVASYRILFLIHTCGLDFEHQDCLANAIPGIMTSRPRKWWSALLEAQGFQTEDMGHALQKRQCRTEQGGATSRMGYCDSVLEELSAGSTYELKVQDIFPVTLKGSHAGGEDIGEMIDQHKGKENGVEEDDETFVYRSSRTTLTSILLSMR</sequence>
<gene>
    <name evidence="2" type="ORF">HKI87_02g14950</name>
</gene>
<dbReference type="GO" id="GO:0008757">
    <property type="term" value="F:S-adenosylmethionine-dependent methyltransferase activity"/>
    <property type="evidence" value="ECO:0007669"/>
    <property type="project" value="InterPro"/>
</dbReference>
<reference evidence="2 3" key="1">
    <citation type="submission" date="2024-03" db="EMBL/GenBank/DDBJ databases">
        <title>Complete genome sequence of the green alga Chloropicon roscoffensis RCC1871.</title>
        <authorList>
            <person name="Lemieux C."/>
            <person name="Pombert J.-F."/>
            <person name="Otis C."/>
            <person name="Turmel M."/>
        </authorList>
    </citation>
    <scope>NUCLEOTIDE SEQUENCE [LARGE SCALE GENOMIC DNA]</scope>
    <source>
        <strain evidence="2 3">RCC1871</strain>
    </source>
</reference>
<proteinExistence type="predicted"/>
<name>A0AAX4P111_9CHLO</name>
<dbReference type="PANTHER" id="PTHR34208:SF5">
    <property type="entry name" value="OS01G0144000 PROTEIN"/>
    <property type="match status" value="1"/>
</dbReference>
<dbReference type="InterPro" id="IPR013216">
    <property type="entry name" value="Methyltransf_11"/>
</dbReference>
<keyword evidence="3" id="KW-1185">Reference proteome</keyword>
<feature type="domain" description="Methyltransferase type 11" evidence="1">
    <location>
        <begin position="31"/>
        <end position="118"/>
    </location>
</feature>
<dbReference type="AlphaFoldDB" id="A0AAX4P111"/>
<accession>A0AAX4P111</accession>
<dbReference type="InterPro" id="IPR029063">
    <property type="entry name" value="SAM-dependent_MTases_sf"/>
</dbReference>
<dbReference type="GO" id="GO:0045488">
    <property type="term" value="P:pectin metabolic process"/>
    <property type="evidence" value="ECO:0007669"/>
    <property type="project" value="InterPro"/>
</dbReference>